<comment type="function">
    <text evidence="15">E3 ubiquitin-protein ligase. Component of the ribosome quality control complex (RQC), a ribosome-associated complex that mediates ubiquitination and extraction of incompletely synthesized nascent chains for proteasomal degradation.</text>
</comment>
<comment type="similarity">
    <text evidence="4 15">Belongs to the LTN1 family.</text>
</comment>
<dbReference type="EC" id="2.3.2.27" evidence="5 15"/>
<accession>A0A8X9ADM1</accession>
<evidence type="ECO:0000256" key="5">
    <source>
        <dbReference type="ARBA" id="ARBA00012483"/>
    </source>
</evidence>
<evidence type="ECO:0000256" key="1">
    <source>
        <dbReference type="ARBA" id="ARBA00000900"/>
    </source>
</evidence>
<evidence type="ECO:0000256" key="3">
    <source>
        <dbReference type="ARBA" id="ARBA00004906"/>
    </source>
</evidence>
<keyword evidence="7" id="KW-0963">Cytoplasm</keyword>
<evidence type="ECO:0000256" key="9">
    <source>
        <dbReference type="ARBA" id="ARBA00022723"/>
    </source>
</evidence>
<dbReference type="PROSITE" id="PS50089">
    <property type="entry name" value="ZF_RING_2"/>
    <property type="match status" value="1"/>
</dbReference>
<evidence type="ECO:0000256" key="13">
    <source>
        <dbReference type="ARBA" id="ARBA00022833"/>
    </source>
</evidence>
<evidence type="ECO:0000256" key="14">
    <source>
        <dbReference type="PROSITE-ProRule" id="PRU00175"/>
    </source>
</evidence>
<gene>
    <name evidence="18" type="ORF">SASPL_101821</name>
</gene>
<evidence type="ECO:0000256" key="15">
    <source>
        <dbReference type="RuleBase" id="RU367090"/>
    </source>
</evidence>
<dbReference type="InterPro" id="IPR001841">
    <property type="entry name" value="Znf_RING"/>
</dbReference>
<keyword evidence="19" id="KW-1185">Reference proteome</keyword>
<dbReference type="Gene3D" id="1.25.10.10">
    <property type="entry name" value="Leucine-rich Repeat Variant"/>
    <property type="match status" value="1"/>
</dbReference>
<dbReference type="Pfam" id="PF22999">
    <property type="entry name" value="LTN1_E3_ligase_6th"/>
    <property type="match status" value="1"/>
</dbReference>
<keyword evidence="9 15" id="KW-0479">Metal-binding</keyword>
<feature type="region of interest" description="Disordered" evidence="16">
    <location>
        <begin position="40"/>
        <end position="62"/>
    </location>
</feature>
<dbReference type="InterPro" id="IPR039804">
    <property type="entry name" value="RING-CH-C4HC3_LTN1"/>
</dbReference>
<dbReference type="GO" id="GO:0005829">
    <property type="term" value="C:cytosol"/>
    <property type="evidence" value="ECO:0007669"/>
    <property type="project" value="UniProtKB-SubCell"/>
</dbReference>
<evidence type="ECO:0000256" key="8">
    <source>
        <dbReference type="ARBA" id="ARBA00022679"/>
    </source>
</evidence>
<keyword evidence="11 14" id="KW-0863">Zinc-finger</keyword>
<dbReference type="EMBL" id="PNBA02000001">
    <property type="protein sequence ID" value="KAG6436916.1"/>
    <property type="molecule type" value="Genomic_DNA"/>
</dbReference>
<evidence type="ECO:0000256" key="16">
    <source>
        <dbReference type="SAM" id="MobiDB-lite"/>
    </source>
</evidence>
<dbReference type="InterPro" id="IPR054478">
    <property type="entry name" value="LTN1_UBC"/>
</dbReference>
<evidence type="ECO:0000256" key="4">
    <source>
        <dbReference type="ARBA" id="ARBA00007997"/>
    </source>
</evidence>
<dbReference type="PANTHER" id="PTHR12389">
    <property type="entry name" value="ZINC FINGER PROTEIN 294"/>
    <property type="match status" value="1"/>
</dbReference>
<reference evidence="18" key="1">
    <citation type="submission" date="2018-01" db="EMBL/GenBank/DDBJ databases">
        <authorList>
            <person name="Mao J.F."/>
        </authorList>
    </citation>
    <scope>NUCLEOTIDE SEQUENCE</scope>
    <source>
        <strain evidence="18">Huo1</strain>
        <tissue evidence="18">Leaf</tissue>
    </source>
</reference>
<evidence type="ECO:0000259" key="17">
    <source>
        <dbReference type="PROSITE" id="PS50089"/>
    </source>
</evidence>
<comment type="pathway">
    <text evidence="3 15">Protein modification; protein ubiquitination.</text>
</comment>
<evidence type="ECO:0000256" key="7">
    <source>
        <dbReference type="ARBA" id="ARBA00022490"/>
    </source>
</evidence>
<sequence length="1901" mass="213024">MENKGNIVIQIRYKLRRSSIENPFVSILPSNPKPQAADFSNMGKAKGDAARTKSRPSSSSMAASLLPSGATVVGFGGYVGSSRVDSSLASTPDAVPDIDGDLALHLKRLSRKDPTTKLKALTSLSQLMEEKSAKELVVIIPQWAFEYKKLLLDYNREVRRATHDTMTNLVTVVGRDLAPHLKPLIGPWWFSQFDSIYEVSQAAKRSFQTAFPAQEKRIDALMFYSTEIFTYIEENLKLTPQSLSDKATASDELEEMHQQVLSSSLLAVAALYDIFFARSGSEYVTGESKYGVKARSVALTSAEKLFSNHNYFLDFLKSQSPVIRSAAYSVIRSCLKNIPHAIGEGDMKVLAGTILGCFQEKNPACHSSMWETLFLFTKSFPNSWASVNVQKTIVNRLLNFLKNGCFGSQQVSYPSLVLFLEIVPSEAINGEKFLIEFFRSLWEGRSLSYSSQADQLAFFLAAEECFIWSLRNASRYVDGEDGIYHLQCKLVDGILLGLFWHDYISSASSKDQDVPFSSYSLGHSNSTIQPIYKESREVVNSKYSRDREESLGKCIIKIISGIHSIKRDLLLIFSSKFQAGCLDMFQKTEYSSQKMQKIVKFILLLDGVQKGETWPLLDLVGPTLAKSFPLIGTLDSLDAVQIILVSVSVFGPRKITQELTCSELGEEQFLKSFNEIIVPWCLKIFSPSTAARLDLLLALVDDECFSEQWDAIVSYIVDREKVGFDPAAVNRNCISVLAILMEKVRERTRKTVRHSALCQDNWHHELLDLVAVHVAQAYPPFGNSDAQFLCAVLGGGSKDDNISFVSWNTSVLIFMEVRKWLMTFVMDSTFSWVKDLGSFLFNGRSLSHRSMGSSDTVLEKTHFALDILRGSSFSLSTVEAESELLQDILAAIFIIDWEFNWVNVSEHKFDEEHSGKTGTRLSFYEAVHDFRCKACGQLLKVFAVNSRKVLATVLTQAIKCTMFMDSIYCSENFISSCCHWALDIFELFCQDQVEEQQLLDQLLSKNELWPLWVVPDKTGVRLRTDNVPTQVPKNSKFVALVDKLISKLGFDRIIAGSVFEASASSAECSVDNLAISQSHYYRPWLAAEILCTWKWLGGSIFSSFLPSLISNVKSRDHGLSDSILRILLDGALVHGAGNGLNLLWHASADELEAVEEPFLRALASLLSTLFEEDVWGNDKAASLFKLLLEKLYIGDAVNSNCLEVLPSVVNILIVPLVIGYGDSMNNQHDLYRLSEFHSATVDWMKKAISFPALNTWHTGEDMEDWLHLVISCFPVKITELIGGVKPGRYVSHVERTALYELFLKQRQGASAVINKLPLVQKLMSELVVISVAYCWEDFDEDDWKFVMHQLRFWIEAAVVMIEEIVENINQTLTDGPNDSNASLDKIKINVVSIDSFAIELARNALVGFSLLCSLIKPWDKLQDGNVNPLGDDKWEFITDRIFEGVLRLFFCTAVAEAIVNARCPEASSIIALSRLDHRRFWELVASCSVQSSPHARDKAVKSLEVWGMSEGAISSLYALVFSCKPFPPLQYAAFILLSTEPVVQSAITYCRDDGTTNNEDSLDTPSENAHLREEISHKLEKLPHEVHEMDLVAHERVNVLVAWSLLLSHIVSLPSSSPERERMIQYVQNSTNPAILDCLFQHIPLDPYMGTTSKRKDIELPAEVSEAANAARRAVTSSSILFSLELLWPIEPAKMASLAGAIFGLMLHNLPAYVRGWFSDIRDRSALSAIESFTKAWCSPTLISNELSQIKKASFADENFSIVVSKSANEVVATYTKDETGMDLVIHLPPSYPLRPVDVDCTRSLGISEVKRRKWLMSLMAFIRNQNGALAEAIRIWKNNFDKEFEGVEECPICYSVIHTVSHSLPRLACKTCKHKFHSACLYKWFSTSHKSTCPLCQSPF</sequence>
<evidence type="ECO:0000313" key="18">
    <source>
        <dbReference type="EMBL" id="KAG6436916.1"/>
    </source>
</evidence>
<dbReference type="SMART" id="SM00744">
    <property type="entry name" value="RINGv"/>
    <property type="match status" value="1"/>
</dbReference>
<reference evidence="18" key="2">
    <citation type="submission" date="2020-08" db="EMBL/GenBank/DDBJ databases">
        <title>Plant Genome Project.</title>
        <authorList>
            <person name="Zhang R.-G."/>
        </authorList>
    </citation>
    <scope>NUCLEOTIDE SEQUENCE</scope>
    <source>
        <strain evidence="18">Huo1</strain>
        <tissue evidence="18">Leaf</tissue>
    </source>
</reference>
<dbReference type="InterPro" id="IPR039795">
    <property type="entry name" value="LTN1/Rkr1"/>
</dbReference>
<evidence type="ECO:0000256" key="11">
    <source>
        <dbReference type="ARBA" id="ARBA00022771"/>
    </source>
</evidence>
<keyword evidence="12 15" id="KW-0833">Ubl conjugation pathway</keyword>
<keyword evidence="13 15" id="KW-0862">Zinc</keyword>
<dbReference type="SUPFAM" id="SSF48371">
    <property type="entry name" value="ARM repeat"/>
    <property type="match status" value="1"/>
</dbReference>
<proteinExistence type="inferred from homology"/>
<dbReference type="SUPFAM" id="SSF57850">
    <property type="entry name" value="RING/U-box"/>
    <property type="match status" value="1"/>
</dbReference>
<protein>
    <recommendedName>
        <fullName evidence="6 15">E3 ubiquitin-protein ligase listerin</fullName>
        <ecNumber evidence="5 15">2.3.2.27</ecNumber>
    </recommendedName>
    <alternativeName>
        <fullName evidence="15">RING-type E3 ubiquitin transferase listerin</fullName>
    </alternativeName>
</protein>
<evidence type="ECO:0000256" key="2">
    <source>
        <dbReference type="ARBA" id="ARBA00004514"/>
    </source>
</evidence>
<dbReference type="InterPro" id="IPR054477">
    <property type="entry name" value="LTN1_E3_ligase_6th"/>
</dbReference>
<comment type="subcellular location">
    <subcellularLocation>
        <location evidence="2">Cytoplasm</location>
        <location evidence="2">Cytosol</location>
    </subcellularLocation>
</comment>
<evidence type="ECO:0000256" key="6">
    <source>
        <dbReference type="ARBA" id="ARBA00017157"/>
    </source>
</evidence>
<dbReference type="GO" id="GO:0072344">
    <property type="term" value="P:rescue of stalled ribosome"/>
    <property type="evidence" value="ECO:0007669"/>
    <property type="project" value="UniProtKB-UniRule"/>
</dbReference>
<evidence type="ECO:0000256" key="10">
    <source>
        <dbReference type="ARBA" id="ARBA00022737"/>
    </source>
</evidence>
<dbReference type="GO" id="GO:0008270">
    <property type="term" value="F:zinc ion binding"/>
    <property type="evidence" value="ECO:0007669"/>
    <property type="project" value="UniProtKB-KW"/>
</dbReference>
<organism evidence="18">
    <name type="scientific">Salvia splendens</name>
    <name type="common">Scarlet sage</name>
    <dbReference type="NCBI Taxonomy" id="180675"/>
    <lineage>
        <taxon>Eukaryota</taxon>
        <taxon>Viridiplantae</taxon>
        <taxon>Streptophyta</taxon>
        <taxon>Embryophyta</taxon>
        <taxon>Tracheophyta</taxon>
        <taxon>Spermatophyta</taxon>
        <taxon>Magnoliopsida</taxon>
        <taxon>eudicotyledons</taxon>
        <taxon>Gunneridae</taxon>
        <taxon>Pentapetalae</taxon>
        <taxon>asterids</taxon>
        <taxon>lamiids</taxon>
        <taxon>Lamiales</taxon>
        <taxon>Lamiaceae</taxon>
        <taxon>Nepetoideae</taxon>
        <taxon>Mentheae</taxon>
        <taxon>Salviinae</taxon>
        <taxon>Salvia</taxon>
        <taxon>Salvia subgen. Calosphace</taxon>
        <taxon>core Calosphace</taxon>
    </lineage>
</organism>
<dbReference type="InterPro" id="IPR016024">
    <property type="entry name" value="ARM-type_fold"/>
</dbReference>
<dbReference type="CDD" id="cd16491">
    <property type="entry name" value="RING-CH-C4HC3_LTN1"/>
    <property type="match status" value="1"/>
</dbReference>
<comment type="caution">
    <text evidence="18">The sequence shown here is derived from an EMBL/GenBank/DDBJ whole genome shotgun (WGS) entry which is preliminary data.</text>
</comment>
<keyword evidence="10" id="KW-0677">Repeat</keyword>
<dbReference type="GO" id="GO:0043023">
    <property type="term" value="F:ribosomal large subunit binding"/>
    <property type="evidence" value="ECO:0007669"/>
    <property type="project" value="TreeGrafter"/>
</dbReference>
<dbReference type="Pfam" id="PF23009">
    <property type="entry name" value="UBC_like"/>
    <property type="match status" value="1"/>
</dbReference>
<evidence type="ECO:0000313" key="19">
    <source>
        <dbReference type="Proteomes" id="UP000298416"/>
    </source>
</evidence>
<evidence type="ECO:0000256" key="12">
    <source>
        <dbReference type="ARBA" id="ARBA00022786"/>
    </source>
</evidence>
<dbReference type="InterPro" id="IPR011016">
    <property type="entry name" value="Znf_RING-CH"/>
</dbReference>
<dbReference type="GO" id="GO:1990116">
    <property type="term" value="P:ribosome-associated ubiquitin-dependent protein catabolic process"/>
    <property type="evidence" value="ECO:0007669"/>
    <property type="project" value="UniProtKB-UniRule"/>
</dbReference>
<dbReference type="GO" id="GO:0061630">
    <property type="term" value="F:ubiquitin protein ligase activity"/>
    <property type="evidence" value="ECO:0007669"/>
    <property type="project" value="UniProtKB-UniRule"/>
</dbReference>
<name>A0A8X9ADM1_SALSN</name>
<dbReference type="PANTHER" id="PTHR12389:SF0">
    <property type="entry name" value="E3 UBIQUITIN-PROTEIN LIGASE LISTERIN"/>
    <property type="match status" value="1"/>
</dbReference>
<dbReference type="InterPro" id="IPR054476">
    <property type="entry name" value="Ltn1_N"/>
</dbReference>
<dbReference type="GO" id="GO:1990112">
    <property type="term" value="C:RQC complex"/>
    <property type="evidence" value="ECO:0007669"/>
    <property type="project" value="UniProtKB-UniRule"/>
</dbReference>
<comment type="catalytic activity">
    <reaction evidence="1 15">
        <text>S-ubiquitinyl-[E2 ubiquitin-conjugating enzyme]-L-cysteine + [acceptor protein]-L-lysine = [E2 ubiquitin-conjugating enzyme]-L-cysteine + N(6)-ubiquitinyl-[acceptor protein]-L-lysine.</text>
        <dbReference type="EC" id="2.3.2.27"/>
    </reaction>
</comment>
<dbReference type="Pfam" id="PF22958">
    <property type="entry name" value="Ltn1_1st"/>
    <property type="match status" value="1"/>
</dbReference>
<dbReference type="InterPro" id="IPR011989">
    <property type="entry name" value="ARM-like"/>
</dbReference>
<dbReference type="SMART" id="SM00184">
    <property type="entry name" value="RING"/>
    <property type="match status" value="1"/>
</dbReference>
<dbReference type="Pfam" id="PF13639">
    <property type="entry name" value="zf-RING_2"/>
    <property type="match status" value="1"/>
</dbReference>
<dbReference type="InterPro" id="IPR013083">
    <property type="entry name" value="Znf_RING/FYVE/PHD"/>
</dbReference>
<feature type="domain" description="RING-type" evidence="17">
    <location>
        <begin position="1851"/>
        <end position="1898"/>
    </location>
</feature>
<dbReference type="Proteomes" id="UP000298416">
    <property type="component" value="Unassembled WGS sequence"/>
</dbReference>
<dbReference type="FunFam" id="3.30.40.10:FF:000038">
    <property type="entry name" value="E3 ubiquitin-protein ligase listerin"/>
    <property type="match status" value="1"/>
</dbReference>
<dbReference type="Gene3D" id="3.30.40.10">
    <property type="entry name" value="Zinc/RING finger domain, C3HC4 (zinc finger)"/>
    <property type="match status" value="1"/>
</dbReference>
<comment type="subunit">
    <text evidence="15">Component of the ribosome quality control complex (RQC).</text>
</comment>
<keyword evidence="8 15" id="KW-0808">Transferase</keyword>